<feature type="transmembrane region" description="Helical" evidence="1">
    <location>
        <begin position="476"/>
        <end position="494"/>
    </location>
</feature>
<evidence type="ECO:0000256" key="1">
    <source>
        <dbReference type="SAM" id="Phobius"/>
    </source>
</evidence>
<keyword evidence="3" id="KW-1185">Reference proteome</keyword>
<feature type="transmembrane region" description="Helical" evidence="1">
    <location>
        <begin position="305"/>
        <end position="329"/>
    </location>
</feature>
<feature type="transmembrane region" description="Helical" evidence="1">
    <location>
        <begin position="264"/>
        <end position="284"/>
    </location>
</feature>
<name>A0ABP0K726_9DINO</name>
<feature type="transmembrane region" description="Helical" evidence="1">
    <location>
        <begin position="665"/>
        <end position="688"/>
    </location>
</feature>
<evidence type="ECO:0000313" key="2">
    <source>
        <dbReference type="EMBL" id="CAK9021937.1"/>
    </source>
</evidence>
<keyword evidence="1" id="KW-1133">Transmembrane helix</keyword>
<proteinExistence type="predicted"/>
<keyword evidence="1" id="KW-0472">Membrane</keyword>
<keyword evidence="1" id="KW-0812">Transmembrane</keyword>
<organism evidence="2 3">
    <name type="scientific">Durusdinium trenchii</name>
    <dbReference type="NCBI Taxonomy" id="1381693"/>
    <lineage>
        <taxon>Eukaryota</taxon>
        <taxon>Sar</taxon>
        <taxon>Alveolata</taxon>
        <taxon>Dinophyceae</taxon>
        <taxon>Suessiales</taxon>
        <taxon>Symbiodiniaceae</taxon>
        <taxon>Durusdinium</taxon>
    </lineage>
</organism>
<feature type="transmembrane region" description="Helical" evidence="1">
    <location>
        <begin position="341"/>
        <end position="364"/>
    </location>
</feature>
<dbReference type="Proteomes" id="UP001642464">
    <property type="component" value="Unassembled WGS sequence"/>
</dbReference>
<sequence length="714" mass="77363">MASNLYNSFLFLVVRPGAPSFLLARRLAAGGRLAHFQTKGSQDPRVVLQAVEDGSTFDFFTWQPPSAKMGVSKFAQKLQGKTRTFWTKNGRVVRSGGLHEVVRTGPDGVDLGENLQSLTLNVGTDGKLRHLTLTDDDGIVLVEMSGEIVLDVDEHTAKTYEVDVENPEINAFGSFSWRFVRLALLVQLLWHAAKLSLSIAFEQDITPGRVPWARNLLSALNWTMTGNIVCTEMWSYSLSGEPASGGTHVVANLSATVAIMAVSYFQLSEFLLCVVGATASLATAPAFQYFNTRDSHPDRLLLPHILWTFAQVCGTVGCFVVFGIIGQVYSLLLESGQSLAASFFLPFGTAFGETGMVIFTRIAYDRLVHSKKINGQGPLAGDQIYVAAPCLIFSAHGFAEACRLAATLAGAINSGGFAWVPTTCLGVALNLSARLGWSRFMLIQLTKKLKGGPAAMAIFAPTGWSKFHDELKIYCGYYRFVLVLALVAVRAMIYQSSEVDGPWAPAFNLSATVLIPALMLAEVVEDEIVTRELLPVNPAGPGLLKLNTAGDNADPAQLITLEHLPNVPENDPWKMMELETSGRRSKMTSMRRTASASSLGEMGIASCDTAVTQATQASVPKKSVSLGISETYMWARLRRWFGQPRALNSSAALHGLRELPFMIHLSFIGIVAEFTAGLLGLLVGAGYIRGICPEPLSGADRMMGLLWWDAPLPC</sequence>
<dbReference type="EMBL" id="CAXAMM010010001">
    <property type="protein sequence ID" value="CAK9021937.1"/>
    <property type="molecule type" value="Genomic_DNA"/>
</dbReference>
<accession>A0ABP0K726</accession>
<evidence type="ECO:0000313" key="3">
    <source>
        <dbReference type="Proteomes" id="UP001642464"/>
    </source>
</evidence>
<gene>
    <name evidence="2" type="ORF">SCF082_LOCUS15559</name>
</gene>
<protein>
    <submittedName>
        <fullName evidence="2">Uncharacterized protein</fullName>
    </submittedName>
</protein>
<comment type="caution">
    <text evidence="2">The sequence shown here is derived from an EMBL/GenBank/DDBJ whole genome shotgun (WGS) entry which is preliminary data.</text>
</comment>
<reference evidence="2 3" key="1">
    <citation type="submission" date="2024-02" db="EMBL/GenBank/DDBJ databases">
        <authorList>
            <person name="Chen Y."/>
            <person name="Shah S."/>
            <person name="Dougan E. K."/>
            <person name="Thang M."/>
            <person name="Chan C."/>
        </authorList>
    </citation>
    <scope>NUCLEOTIDE SEQUENCE [LARGE SCALE GENOMIC DNA]</scope>
</reference>